<sequence length="253" mass="28606">MLFLQNRCANLNQSCGSLQANHTPATRVCLEAFWSVQRSATRIVRWRHDMRISRDPGAQGANTTADNSANLTTTMVMSFNSANLTTTMVMSFNSANLTTTMVMSFRVFPRYSPCACTLFAAYLHRLNHKRSLRNPTPVEIRARNSDDTETSRGAILSYDPACDHNVVSHHLVTKVLHEPIHTCDDGSATRVGPQMCRENVSGYVDLDWCTESDTQRWHTSRFLVTTTYDPPYDAVLGRKDAEHYGLLRTRSRR</sequence>
<protein>
    <submittedName>
        <fullName evidence="1">Uncharacterized protein</fullName>
    </submittedName>
</protein>
<organism evidence="1 2">
    <name type="scientific">Paraphoma chrysanthemicola</name>
    <dbReference type="NCBI Taxonomy" id="798071"/>
    <lineage>
        <taxon>Eukaryota</taxon>
        <taxon>Fungi</taxon>
        <taxon>Dikarya</taxon>
        <taxon>Ascomycota</taxon>
        <taxon>Pezizomycotina</taxon>
        <taxon>Dothideomycetes</taxon>
        <taxon>Pleosporomycetidae</taxon>
        <taxon>Pleosporales</taxon>
        <taxon>Pleosporineae</taxon>
        <taxon>Phaeosphaeriaceae</taxon>
        <taxon>Paraphoma</taxon>
    </lineage>
</organism>
<proteinExistence type="predicted"/>
<reference evidence="1" key="1">
    <citation type="journal article" date="2021" name="Nat. Commun.">
        <title>Genetic determinants of endophytism in the Arabidopsis root mycobiome.</title>
        <authorList>
            <person name="Mesny F."/>
            <person name="Miyauchi S."/>
            <person name="Thiergart T."/>
            <person name="Pickel B."/>
            <person name="Atanasova L."/>
            <person name="Karlsson M."/>
            <person name="Huettel B."/>
            <person name="Barry K.W."/>
            <person name="Haridas S."/>
            <person name="Chen C."/>
            <person name="Bauer D."/>
            <person name="Andreopoulos W."/>
            <person name="Pangilinan J."/>
            <person name="LaButti K."/>
            <person name="Riley R."/>
            <person name="Lipzen A."/>
            <person name="Clum A."/>
            <person name="Drula E."/>
            <person name="Henrissat B."/>
            <person name="Kohler A."/>
            <person name="Grigoriev I.V."/>
            <person name="Martin F.M."/>
            <person name="Hacquard S."/>
        </authorList>
    </citation>
    <scope>NUCLEOTIDE SEQUENCE</scope>
    <source>
        <strain evidence="1">MPI-SDFR-AT-0120</strain>
    </source>
</reference>
<dbReference type="EMBL" id="JAGMVJ010000001">
    <property type="protein sequence ID" value="KAH7094673.1"/>
    <property type="molecule type" value="Genomic_DNA"/>
</dbReference>
<name>A0A8K0W493_9PLEO</name>
<keyword evidence="2" id="KW-1185">Reference proteome</keyword>
<accession>A0A8K0W493</accession>
<dbReference type="Proteomes" id="UP000813461">
    <property type="component" value="Unassembled WGS sequence"/>
</dbReference>
<dbReference type="OrthoDB" id="3937572at2759"/>
<evidence type="ECO:0000313" key="2">
    <source>
        <dbReference type="Proteomes" id="UP000813461"/>
    </source>
</evidence>
<comment type="caution">
    <text evidence="1">The sequence shown here is derived from an EMBL/GenBank/DDBJ whole genome shotgun (WGS) entry which is preliminary data.</text>
</comment>
<gene>
    <name evidence="1" type="ORF">FB567DRAFT_9656</name>
</gene>
<dbReference type="AlphaFoldDB" id="A0A8K0W493"/>
<evidence type="ECO:0000313" key="1">
    <source>
        <dbReference type="EMBL" id="KAH7094673.1"/>
    </source>
</evidence>